<organism evidence="1 2">
    <name type="scientific">Xenorhabdus thuongxuanensis</name>
    <dbReference type="NCBI Taxonomy" id="1873484"/>
    <lineage>
        <taxon>Bacteria</taxon>
        <taxon>Pseudomonadati</taxon>
        <taxon>Pseudomonadota</taxon>
        <taxon>Gammaproteobacteria</taxon>
        <taxon>Enterobacterales</taxon>
        <taxon>Morganellaceae</taxon>
        <taxon>Xenorhabdus</taxon>
    </lineage>
</organism>
<protein>
    <submittedName>
        <fullName evidence="1">Uncharacterized protein</fullName>
    </submittedName>
</protein>
<keyword evidence="2" id="KW-1185">Reference proteome</keyword>
<gene>
    <name evidence="1" type="ORF">Xentx_00140</name>
</gene>
<accession>A0A1Q5U9A7</accession>
<dbReference type="Proteomes" id="UP000186277">
    <property type="component" value="Unassembled WGS sequence"/>
</dbReference>
<name>A0A1Q5U9A7_9GAMM</name>
<proteinExistence type="predicted"/>
<sequence>MSQIAIIADGGQLFVLKWLCLYRMHYGKDCIDGE</sequence>
<reference evidence="1 2" key="1">
    <citation type="submission" date="2016-09" db="EMBL/GenBank/DDBJ databases">
        <title>Xenorhabdus thuongxuanensis sp. nov. and Xenorhabdus eapokensis sp. nov., isolated from Steinernema species.</title>
        <authorList>
            <person name="Kaempfer P."/>
            <person name="Tobias N.J."/>
            <person name="Phan Ke L."/>
            <person name="Bode H.B."/>
            <person name="Glaeser S.P."/>
        </authorList>
    </citation>
    <scope>NUCLEOTIDE SEQUENCE [LARGE SCALE GENOMIC DNA]</scope>
    <source>
        <strain evidence="1 2">30TX1</strain>
    </source>
</reference>
<evidence type="ECO:0000313" key="1">
    <source>
        <dbReference type="EMBL" id="OKP09054.1"/>
    </source>
</evidence>
<dbReference type="AlphaFoldDB" id="A0A1Q5U9A7"/>
<comment type="caution">
    <text evidence="1">The sequence shown here is derived from an EMBL/GenBank/DDBJ whole genome shotgun (WGS) entry which is preliminary data.</text>
</comment>
<evidence type="ECO:0000313" key="2">
    <source>
        <dbReference type="Proteomes" id="UP000186277"/>
    </source>
</evidence>
<dbReference type="EMBL" id="MKGR01000001">
    <property type="protein sequence ID" value="OKP09054.1"/>
    <property type="molecule type" value="Genomic_DNA"/>
</dbReference>